<dbReference type="PANTHER" id="PTHR11078">
    <property type="entry name" value="N UTILIZATION SUBSTANCE PROTEIN B-RELATED"/>
    <property type="match status" value="1"/>
</dbReference>
<evidence type="ECO:0000256" key="2">
    <source>
        <dbReference type="ARBA" id="ARBA00022814"/>
    </source>
</evidence>
<comment type="similarity">
    <text evidence="1">Belongs to the NusB family.</text>
</comment>
<evidence type="ECO:0000313" key="8">
    <source>
        <dbReference type="Proteomes" id="UP000177027"/>
    </source>
</evidence>
<dbReference type="GO" id="GO:0006353">
    <property type="term" value="P:DNA-templated transcription termination"/>
    <property type="evidence" value="ECO:0007669"/>
    <property type="project" value="InterPro"/>
</dbReference>
<dbReference type="GO" id="GO:0005829">
    <property type="term" value="C:cytosol"/>
    <property type="evidence" value="ECO:0007669"/>
    <property type="project" value="TreeGrafter"/>
</dbReference>
<dbReference type="Proteomes" id="UP000177027">
    <property type="component" value="Unassembled WGS sequence"/>
</dbReference>
<organism evidence="7 8">
    <name type="scientific">Candidatus Roizmanbacteria bacterium RIFCSPHIGHO2_02_FULL_40_9</name>
    <dbReference type="NCBI Taxonomy" id="1802042"/>
    <lineage>
        <taxon>Bacteria</taxon>
        <taxon>Candidatus Roizmaniibacteriota</taxon>
    </lineage>
</organism>
<keyword evidence="4" id="KW-0805">Transcription regulation</keyword>
<proteinExistence type="inferred from homology"/>
<dbReference type="NCBIfam" id="TIGR01951">
    <property type="entry name" value="nusB"/>
    <property type="match status" value="1"/>
</dbReference>
<dbReference type="GO" id="GO:0031564">
    <property type="term" value="P:transcription antitermination"/>
    <property type="evidence" value="ECO:0007669"/>
    <property type="project" value="UniProtKB-KW"/>
</dbReference>
<feature type="domain" description="NusB/RsmB/TIM44" evidence="6">
    <location>
        <begin position="93"/>
        <end position="187"/>
    </location>
</feature>
<dbReference type="InterPro" id="IPR035926">
    <property type="entry name" value="NusB-like_sf"/>
</dbReference>
<evidence type="ECO:0000259" key="6">
    <source>
        <dbReference type="Pfam" id="PF01029"/>
    </source>
</evidence>
<keyword evidence="5" id="KW-0804">Transcription</keyword>
<evidence type="ECO:0000256" key="3">
    <source>
        <dbReference type="ARBA" id="ARBA00022884"/>
    </source>
</evidence>
<dbReference type="SUPFAM" id="SSF48013">
    <property type="entry name" value="NusB-like"/>
    <property type="match status" value="1"/>
</dbReference>
<keyword evidence="3" id="KW-0694">RNA-binding</keyword>
<keyword evidence="2" id="KW-0889">Transcription antitermination</keyword>
<dbReference type="InterPro" id="IPR011605">
    <property type="entry name" value="NusB_fam"/>
</dbReference>
<evidence type="ECO:0000256" key="4">
    <source>
        <dbReference type="ARBA" id="ARBA00023015"/>
    </source>
</evidence>
<name>A0A1F7HB85_9BACT</name>
<evidence type="ECO:0000313" key="7">
    <source>
        <dbReference type="EMBL" id="OGK28577.1"/>
    </source>
</evidence>
<dbReference type="AlphaFoldDB" id="A0A1F7HB85"/>
<dbReference type="GO" id="GO:0003723">
    <property type="term" value="F:RNA binding"/>
    <property type="evidence" value="ECO:0007669"/>
    <property type="project" value="UniProtKB-KW"/>
</dbReference>
<sequence>MILSQEIEYKSWVEKNLSTLYNTLWHPYQSIGIQLTEKEKEEQLVKSRFRRLCMIRKQESHDCHIGDIKVSILPVISMDKRHLRRIKTVQKLFALSFSEKNDTDERTTEILEHSTDFDAYIQQYAQKYSVEKIAKVDVAILRLAIFELLIEKKVPPKVIINEAVELGKELGGEKSPGFINAVLGKIYEANIQNTEQ</sequence>
<protein>
    <submittedName>
        <fullName evidence="7">Transcription antitermination factor NusB</fullName>
    </submittedName>
</protein>
<gene>
    <name evidence="7" type="ORF">A3D06_01825</name>
</gene>
<evidence type="ECO:0000256" key="1">
    <source>
        <dbReference type="ARBA" id="ARBA00005952"/>
    </source>
</evidence>
<dbReference type="PANTHER" id="PTHR11078:SF3">
    <property type="entry name" value="ANTITERMINATION NUSB DOMAIN-CONTAINING PROTEIN"/>
    <property type="match status" value="1"/>
</dbReference>
<accession>A0A1F7HB85</accession>
<dbReference type="InterPro" id="IPR006027">
    <property type="entry name" value="NusB_RsmB_TIM44"/>
</dbReference>
<dbReference type="Gene3D" id="1.10.940.10">
    <property type="entry name" value="NusB-like"/>
    <property type="match status" value="1"/>
</dbReference>
<comment type="caution">
    <text evidence="7">The sequence shown here is derived from an EMBL/GenBank/DDBJ whole genome shotgun (WGS) entry which is preliminary data.</text>
</comment>
<dbReference type="EMBL" id="MFZS01000036">
    <property type="protein sequence ID" value="OGK28577.1"/>
    <property type="molecule type" value="Genomic_DNA"/>
</dbReference>
<reference evidence="7 8" key="1">
    <citation type="journal article" date="2016" name="Nat. Commun.">
        <title>Thousands of microbial genomes shed light on interconnected biogeochemical processes in an aquifer system.</title>
        <authorList>
            <person name="Anantharaman K."/>
            <person name="Brown C.T."/>
            <person name="Hug L.A."/>
            <person name="Sharon I."/>
            <person name="Castelle C.J."/>
            <person name="Probst A.J."/>
            <person name="Thomas B.C."/>
            <person name="Singh A."/>
            <person name="Wilkins M.J."/>
            <person name="Karaoz U."/>
            <person name="Brodie E.L."/>
            <person name="Williams K.H."/>
            <person name="Hubbard S.S."/>
            <person name="Banfield J.F."/>
        </authorList>
    </citation>
    <scope>NUCLEOTIDE SEQUENCE [LARGE SCALE GENOMIC DNA]</scope>
</reference>
<dbReference type="Pfam" id="PF01029">
    <property type="entry name" value="NusB"/>
    <property type="match status" value="1"/>
</dbReference>
<evidence type="ECO:0000256" key="5">
    <source>
        <dbReference type="ARBA" id="ARBA00023163"/>
    </source>
</evidence>